<dbReference type="RefSeq" id="WP_154547331.1">
    <property type="nucleotide sequence ID" value="NZ_VUMX01000004.1"/>
</dbReference>
<keyword evidence="2" id="KW-1185">Reference proteome</keyword>
<sequence length="69" mass="7308">MKASKKTVNMEDMNTMIANGVTPKMADMATGLKTPTPVQMSKAEAAKAETKSILIANGVDEEMADMACN</sequence>
<comment type="caution">
    <text evidence="1">The sequence shown here is derived from an EMBL/GenBank/DDBJ whole genome shotgun (WGS) entry which is preliminary data.</text>
</comment>
<reference evidence="1 2" key="1">
    <citation type="submission" date="2019-08" db="EMBL/GenBank/DDBJ databases">
        <title>In-depth cultivation of the pig gut microbiome towards novel bacterial diversity and tailored functional studies.</title>
        <authorList>
            <person name="Wylensek D."/>
            <person name="Hitch T.C.A."/>
            <person name="Clavel T."/>
        </authorList>
    </citation>
    <scope>NUCLEOTIDE SEQUENCE [LARGE SCALE GENOMIC DNA]</scope>
    <source>
        <strain evidence="1 2">Bifido-178-WT-2B</strain>
    </source>
</reference>
<dbReference type="EMBL" id="VUMX01000004">
    <property type="protein sequence ID" value="MST86505.1"/>
    <property type="molecule type" value="Genomic_DNA"/>
</dbReference>
<dbReference type="AlphaFoldDB" id="A0A6A8M9X1"/>
<protein>
    <submittedName>
        <fullName evidence="1">Uncharacterized protein</fullName>
    </submittedName>
</protein>
<name>A0A6A8M9X1_9LACO</name>
<gene>
    <name evidence="1" type="ORF">FYJ62_02320</name>
</gene>
<proteinExistence type="predicted"/>
<organism evidence="1 2">
    <name type="scientific">Lactobacillus porci</name>
    <dbReference type="NCBI Taxonomy" id="2012477"/>
    <lineage>
        <taxon>Bacteria</taxon>
        <taxon>Bacillati</taxon>
        <taxon>Bacillota</taxon>
        <taxon>Bacilli</taxon>
        <taxon>Lactobacillales</taxon>
        <taxon>Lactobacillaceae</taxon>
        <taxon>Lactobacillus</taxon>
    </lineage>
</organism>
<evidence type="ECO:0000313" key="1">
    <source>
        <dbReference type="EMBL" id="MST86505.1"/>
    </source>
</evidence>
<dbReference type="Proteomes" id="UP000438120">
    <property type="component" value="Unassembled WGS sequence"/>
</dbReference>
<evidence type="ECO:0000313" key="2">
    <source>
        <dbReference type="Proteomes" id="UP000438120"/>
    </source>
</evidence>
<accession>A0A6A8M9X1</accession>